<reference evidence="3" key="2">
    <citation type="journal article" date="2021" name="PeerJ">
        <title>Extensive microbial diversity within the chicken gut microbiome revealed by metagenomics and culture.</title>
        <authorList>
            <person name="Gilroy R."/>
            <person name="Ravi A."/>
            <person name="Getino M."/>
            <person name="Pursley I."/>
            <person name="Horton D.L."/>
            <person name="Alikhan N.F."/>
            <person name="Baker D."/>
            <person name="Gharbi K."/>
            <person name="Hall N."/>
            <person name="Watson M."/>
            <person name="Adriaenssens E.M."/>
            <person name="Foster-Nyarko E."/>
            <person name="Jarju S."/>
            <person name="Secka A."/>
            <person name="Antonio M."/>
            <person name="Oren A."/>
            <person name="Chaudhuri R.R."/>
            <person name="La Ragione R."/>
            <person name="Hildebrand F."/>
            <person name="Pallen M.J."/>
        </authorList>
    </citation>
    <scope>NUCLEOTIDE SEQUENCE</scope>
    <source>
        <strain evidence="3">ChiBcec15-4380</strain>
    </source>
</reference>
<dbReference type="EMBL" id="DVHE01000072">
    <property type="protein sequence ID" value="HIR51456.1"/>
    <property type="molecule type" value="Genomic_DNA"/>
</dbReference>
<feature type="chain" id="PRO_5039622672" evidence="2">
    <location>
        <begin position="33"/>
        <end position="372"/>
    </location>
</feature>
<proteinExistence type="predicted"/>
<protein>
    <submittedName>
        <fullName evidence="3">Stage II sporulation protein P</fullName>
    </submittedName>
</protein>
<feature type="signal peptide" evidence="2">
    <location>
        <begin position="1"/>
        <end position="32"/>
    </location>
</feature>
<name>A0A9D1IXD8_9FIRM</name>
<organism evidence="3 4">
    <name type="scientific">Candidatus Avoscillospira avicola</name>
    <dbReference type="NCBI Taxonomy" id="2840706"/>
    <lineage>
        <taxon>Bacteria</taxon>
        <taxon>Bacillati</taxon>
        <taxon>Bacillota</taxon>
        <taxon>Clostridia</taxon>
        <taxon>Eubacteriales</taxon>
        <taxon>Oscillospiraceae</taxon>
        <taxon>Oscillospiraceae incertae sedis</taxon>
        <taxon>Candidatus Avoscillospira</taxon>
    </lineage>
</organism>
<feature type="region of interest" description="Disordered" evidence="1">
    <location>
        <begin position="78"/>
        <end position="108"/>
    </location>
</feature>
<gene>
    <name evidence="3" type="ORF">IAA53_09340</name>
</gene>
<evidence type="ECO:0000256" key="2">
    <source>
        <dbReference type="SAM" id="SignalP"/>
    </source>
</evidence>
<accession>A0A9D1IXD8</accession>
<evidence type="ECO:0000256" key="1">
    <source>
        <dbReference type="SAM" id="MobiDB-lite"/>
    </source>
</evidence>
<comment type="caution">
    <text evidence="3">The sequence shown here is derived from an EMBL/GenBank/DDBJ whole genome shotgun (WGS) entry which is preliminary data.</text>
</comment>
<dbReference type="Proteomes" id="UP000824239">
    <property type="component" value="Unassembled WGS sequence"/>
</dbReference>
<keyword evidence="2" id="KW-0732">Signal</keyword>
<dbReference type="Pfam" id="PF07454">
    <property type="entry name" value="SpoIIP"/>
    <property type="match status" value="1"/>
</dbReference>
<dbReference type="AlphaFoldDB" id="A0A9D1IXD8"/>
<evidence type="ECO:0000313" key="3">
    <source>
        <dbReference type="EMBL" id="HIR51456.1"/>
    </source>
</evidence>
<evidence type="ECO:0000313" key="4">
    <source>
        <dbReference type="Proteomes" id="UP000824239"/>
    </source>
</evidence>
<dbReference type="NCBIfam" id="TIGR02867">
    <property type="entry name" value="spore_II_P"/>
    <property type="match status" value="1"/>
</dbReference>
<reference evidence="3" key="1">
    <citation type="submission" date="2020-10" db="EMBL/GenBank/DDBJ databases">
        <authorList>
            <person name="Gilroy R."/>
        </authorList>
    </citation>
    <scope>NUCLEOTIDE SEQUENCE</scope>
    <source>
        <strain evidence="3">ChiBcec15-4380</strain>
    </source>
</reference>
<dbReference type="InterPro" id="IPR010897">
    <property type="entry name" value="Spore_II_P"/>
</dbReference>
<sequence length="372" mass="39912">MYQRKSRRAGAAMVALSLCLRLCILLGLDAKAAALLSQAAQTPVFAQWMLYLETGQVASVEQPEDTQVFVLQWEQPENDAEAEETAPQEAPEASEDVPSQEAPASVPTETFQSAELPAVLASADAIPIAGGCTYTVDKAALLAQPSTLDFSVDGPTILILHTHASEAYTPEPGWEYEESSAYRTLDLSRSVVAVGKALAETLRRYGLEVIHDATVNDYPSYNDSYANALSRIEAWKAQYPSLQMVIDVHRDAVAGTDGQAYPLSATVNGAEVAQLMLVVGTDQGGLYHPNWRENLANALKLQSVLEGAYPGLCRNLNLRTERFNQHATPGSILVEFGSNGNTLSQAIQSAELLGQSIASMIEAISQNGGVLS</sequence>